<dbReference type="AlphaFoldDB" id="A0A1S3IHH6"/>
<dbReference type="InParanoid" id="A0A1S3IHH6"/>
<accession>A0A1S3IHH6</accession>
<dbReference type="OrthoDB" id="6039803at2759"/>
<proteinExistence type="predicted"/>
<organism evidence="1 2">
    <name type="scientific">Lingula anatina</name>
    <name type="common">Brachiopod</name>
    <name type="synonym">Lingula unguis</name>
    <dbReference type="NCBI Taxonomy" id="7574"/>
    <lineage>
        <taxon>Eukaryota</taxon>
        <taxon>Metazoa</taxon>
        <taxon>Spiralia</taxon>
        <taxon>Lophotrochozoa</taxon>
        <taxon>Brachiopoda</taxon>
        <taxon>Linguliformea</taxon>
        <taxon>Lingulata</taxon>
        <taxon>Lingulida</taxon>
        <taxon>Linguloidea</taxon>
        <taxon>Lingulidae</taxon>
        <taxon>Lingula</taxon>
    </lineage>
</organism>
<dbReference type="InterPro" id="IPR036322">
    <property type="entry name" value="WD40_repeat_dom_sf"/>
</dbReference>
<sequence length="202" mass="22850">MVHLRSSRHRVFICHGGGYSVNGDCKVETWQSVKQKIVESLGNKDHIEEEIILNAKLQLVQTLRVSSPIKCMSMMPVTNGSIFIAHHTVGVDCQFSSFFSMRNNNSYTAYIARCKIPYEVTNIMFIPKYKKVIGFCTDNTLRVFDDCKYNCRELATTSCQHSVLSLIYNADTDEIVAGFRGGIMRWKIGGMKKLLKPLQPVG</sequence>
<dbReference type="PANTHER" id="PTHR45532">
    <property type="entry name" value="WD REPEAT-CONTAINING PROTEIN 97"/>
    <property type="match status" value="1"/>
</dbReference>
<gene>
    <name evidence="2" type="primary">LOC106164337</name>
</gene>
<protein>
    <submittedName>
        <fullName evidence="2">Uncharacterized protein LOC106164337</fullName>
    </submittedName>
</protein>
<reference evidence="2" key="1">
    <citation type="submission" date="2025-08" db="UniProtKB">
        <authorList>
            <consortium name="RefSeq"/>
        </authorList>
    </citation>
    <scope>IDENTIFICATION</scope>
    <source>
        <tissue evidence="2">Gonads</tissue>
    </source>
</reference>
<name>A0A1S3IHH6_LINAN</name>
<evidence type="ECO:0000313" key="2">
    <source>
        <dbReference type="RefSeq" id="XP_013397667.1"/>
    </source>
</evidence>
<keyword evidence="1" id="KW-1185">Reference proteome</keyword>
<dbReference type="RefSeq" id="XP_013397667.1">
    <property type="nucleotide sequence ID" value="XM_013542213.1"/>
</dbReference>
<dbReference type="KEGG" id="lak:106164337"/>
<dbReference type="GeneID" id="106164337"/>
<dbReference type="SUPFAM" id="SSF50978">
    <property type="entry name" value="WD40 repeat-like"/>
    <property type="match status" value="1"/>
</dbReference>
<evidence type="ECO:0000313" key="1">
    <source>
        <dbReference type="Proteomes" id="UP000085678"/>
    </source>
</evidence>
<dbReference type="PANTHER" id="PTHR45532:SF4">
    <property type="entry name" value="WD REPEAT-CONTAINING PROTEIN 55 HOMOLOG"/>
    <property type="match status" value="1"/>
</dbReference>
<dbReference type="Proteomes" id="UP000085678">
    <property type="component" value="Unplaced"/>
</dbReference>